<organism evidence="2 3">
    <name type="scientific">Ottowia thiooxydans</name>
    <dbReference type="NCBI Taxonomy" id="219182"/>
    <lineage>
        <taxon>Bacteria</taxon>
        <taxon>Pseudomonadati</taxon>
        <taxon>Pseudomonadota</taxon>
        <taxon>Betaproteobacteria</taxon>
        <taxon>Burkholderiales</taxon>
        <taxon>Comamonadaceae</taxon>
        <taxon>Ottowia</taxon>
    </lineage>
</organism>
<dbReference type="GO" id="GO:0004622">
    <property type="term" value="F:phosphatidylcholine lysophospholipase activity"/>
    <property type="evidence" value="ECO:0007669"/>
    <property type="project" value="UniProtKB-EC"/>
</dbReference>
<evidence type="ECO:0000313" key="3">
    <source>
        <dbReference type="Proteomes" id="UP001549320"/>
    </source>
</evidence>
<dbReference type="InterPro" id="IPR006311">
    <property type="entry name" value="TAT_signal"/>
</dbReference>
<name>A0ABV2Q6P4_9BURK</name>
<dbReference type="PANTHER" id="PTHR30383">
    <property type="entry name" value="THIOESTERASE 1/PROTEASE 1/LYSOPHOSPHOLIPASE L1"/>
    <property type="match status" value="1"/>
</dbReference>
<reference evidence="2 3" key="1">
    <citation type="submission" date="2024-06" db="EMBL/GenBank/DDBJ databases">
        <title>Sorghum-associated microbial communities from plants grown in Nebraska, USA.</title>
        <authorList>
            <person name="Schachtman D."/>
        </authorList>
    </citation>
    <scope>NUCLEOTIDE SEQUENCE [LARGE SCALE GENOMIC DNA]</scope>
    <source>
        <strain evidence="2 3">2709</strain>
    </source>
</reference>
<dbReference type="Gene3D" id="3.40.50.1110">
    <property type="entry name" value="SGNH hydrolase"/>
    <property type="match status" value="1"/>
</dbReference>
<accession>A0ABV2Q6P4</accession>
<dbReference type="PANTHER" id="PTHR30383:SF24">
    <property type="entry name" value="THIOESTERASE 1_PROTEASE 1_LYSOPHOSPHOLIPASE L1"/>
    <property type="match status" value="1"/>
</dbReference>
<dbReference type="EMBL" id="JBEPSH010000003">
    <property type="protein sequence ID" value="MET4576692.1"/>
    <property type="molecule type" value="Genomic_DNA"/>
</dbReference>
<dbReference type="GO" id="GO:0004064">
    <property type="term" value="F:arylesterase activity"/>
    <property type="evidence" value="ECO:0007669"/>
    <property type="project" value="UniProtKB-EC"/>
</dbReference>
<keyword evidence="3" id="KW-1185">Reference proteome</keyword>
<gene>
    <name evidence="2" type="ORF">ABIE13_001801</name>
</gene>
<dbReference type="RefSeq" id="WP_354442757.1">
    <property type="nucleotide sequence ID" value="NZ_JBEPSH010000003.1"/>
</dbReference>
<dbReference type="EC" id="3.1.2.2" evidence="2"/>
<proteinExistence type="predicted"/>
<dbReference type="EC" id="3.1.1.2" evidence="2"/>
<protein>
    <submittedName>
        <fullName evidence="2">Acyl-CoA thioesterase-1</fullName>
        <ecNumber evidence="2">3.1.1.2</ecNumber>
        <ecNumber evidence="2">3.1.1.5</ecNumber>
        <ecNumber evidence="2">3.1.2.-</ecNumber>
        <ecNumber evidence="2">3.1.2.2</ecNumber>
    </submittedName>
</protein>
<dbReference type="Proteomes" id="UP001549320">
    <property type="component" value="Unassembled WGS sequence"/>
</dbReference>
<dbReference type="EC" id="3.1.2.-" evidence="2"/>
<dbReference type="EC" id="3.1.1.5" evidence="2"/>
<dbReference type="InterPro" id="IPR051532">
    <property type="entry name" value="Ester_Hydrolysis_Enzymes"/>
</dbReference>
<feature type="domain" description="SGNH hydrolase-type esterase" evidence="1">
    <location>
        <begin position="43"/>
        <end position="200"/>
    </location>
</feature>
<comment type="caution">
    <text evidence="2">The sequence shown here is derived from an EMBL/GenBank/DDBJ whole genome shotgun (WGS) entry which is preliminary data.</text>
</comment>
<evidence type="ECO:0000313" key="2">
    <source>
        <dbReference type="EMBL" id="MET4576692.1"/>
    </source>
</evidence>
<keyword evidence="2" id="KW-0378">Hydrolase</keyword>
<sequence>MTHSHLSRRHLLALVSATALIAACGKKRMPAARAIAAGGTVLALGDSLTYGVGADASAAYPAVLHELTGWQVVNGGVSGETSAQALVRLPALLQEHRPELVIVSIGGNDFLRQMSAAGVKDNIRLICEAATASGAQTLLVAIPQFSLLAASTGRLTDHPLYAELAEELKLPLHPNGWADVLADASLRSDQIHANAQGYRRFAEGLTAQLRGSGLLA</sequence>
<dbReference type="Pfam" id="PF13472">
    <property type="entry name" value="Lipase_GDSL_2"/>
    <property type="match status" value="1"/>
</dbReference>
<dbReference type="InterPro" id="IPR036514">
    <property type="entry name" value="SGNH_hydro_sf"/>
</dbReference>
<dbReference type="PROSITE" id="PS51318">
    <property type="entry name" value="TAT"/>
    <property type="match status" value="1"/>
</dbReference>
<dbReference type="SUPFAM" id="SSF52266">
    <property type="entry name" value="SGNH hydrolase"/>
    <property type="match status" value="1"/>
</dbReference>
<evidence type="ECO:0000259" key="1">
    <source>
        <dbReference type="Pfam" id="PF13472"/>
    </source>
</evidence>
<dbReference type="InterPro" id="IPR013830">
    <property type="entry name" value="SGNH_hydro"/>
</dbReference>